<evidence type="ECO:0000313" key="3">
    <source>
        <dbReference type="Proteomes" id="UP000479710"/>
    </source>
</evidence>
<comment type="caution">
    <text evidence="2">The sequence shown here is derived from an EMBL/GenBank/DDBJ whole genome shotgun (WGS) entry which is preliminary data.</text>
</comment>
<feature type="compositionally biased region" description="Low complexity" evidence="1">
    <location>
        <begin position="22"/>
        <end position="63"/>
    </location>
</feature>
<dbReference type="AlphaFoldDB" id="A0A6G1E6Q2"/>
<reference evidence="2 3" key="1">
    <citation type="submission" date="2019-11" db="EMBL/GenBank/DDBJ databases">
        <title>Whole genome sequence of Oryza granulata.</title>
        <authorList>
            <person name="Li W."/>
        </authorList>
    </citation>
    <scope>NUCLEOTIDE SEQUENCE [LARGE SCALE GENOMIC DNA]</scope>
    <source>
        <strain evidence="3">cv. Menghai</strain>
        <tissue evidence="2">Leaf</tissue>
    </source>
</reference>
<feature type="region of interest" description="Disordered" evidence="1">
    <location>
        <begin position="1"/>
        <end position="125"/>
    </location>
</feature>
<dbReference type="OrthoDB" id="602113at2759"/>
<dbReference type="EMBL" id="SPHZ02000005">
    <property type="protein sequence ID" value="KAF0920785.1"/>
    <property type="molecule type" value="Genomic_DNA"/>
</dbReference>
<proteinExistence type="predicted"/>
<keyword evidence="3" id="KW-1185">Reference proteome</keyword>
<dbReference type="PANTHER" id="PTHR47851">
    <property type="entry name" value="OS06G0588700 PROTEIN-RELATED"/>
    <property type="match status" value="1"/>
</dbReference>
<accession>A0A6G1E6Q2</accession>
<protein>
    <submittedName>
        <fullName evidence="2">Uncharacterized protein</fullName>
    </submittedName>
</protein>
<dbReference type="Proteomes" id="UP000479710">
    <property type="component" value="Unassembled WGS sequence"/>
</dbReference>
<evidence type="ECO:0000256" key="1">
    <source>
        <dbReference type="SAM" id="MobiDB-lite"/>
    </source>
</evidence>
<name>A0A6G1E6Q2_9ORYZ</name>
<organism evidence="2 3">
    <name type="scientific">Oryza meyeriana var. granulata</name>
    <dbReference type="NCBI Taxonomy" id="110450"/>
    <lineage>
        <taxon>Eukaryota</taxon>
        <taxon>Viridiplantae</taxon>
        <taxon>Streptophyta</taxon>
        <taxon>Embryophyta</taxon>
        <taxon>Tracheophyta</taxon>
        <taxon>Spermatophyta</taxon>
        <taxon>Magnoliopsida</taxon>
        <taxon>Liliopsida</taxon>
        <taxon>Poales</taxon>
        <taxon>Poaceae</taxon>
        <taxon>BOP clade</taxon>
        <taxon>Oryzoideae</taxon>
        <taxon>Oryzeae</taxon>
        <taxon>Oryzinae</taxon>
        <taxon>Oryza</taxon>
        <taxon>Oryza meyeriana</taxon>
    </lineage>
</organism>
<evidence type="ECO:0000313" key="2">
    <source>
        <dbReference type="EMBL" id="KAF0920785.1"/>
    </source>
</evidence>
<sequence length="202" mass="21554">MGRGSLMVPSVGLPRPPPAAPPVSSIQAGTAAGRAGPAHGRPGQAADGQPAGAQAARPQATADHCPPASSSRKRPLAAKKKDEQEQPFDLDSEYVDGENNAQGDPFDANQEGDEEVQEVTPTKKKEEITIPEIMEHVKDCGAAYGSDEHDIATHLFVKKEHREIAGARLRAKQVYLLQKLYSGAALWWSWWSKAGKGGAEQS</sequence>
<dbReference type="PANTHER" id="PTHR47851:SF1">
    <property type="entry name" value="OS06G0588700 PROTEIN"/>
    <property type="match status" value="1"/>
</dbReference>
<feature type="compositionally biased region" description="Acidic residues" evidence="1">
    <location>
        <begin position="85"/>
        <end position="96"/>
    </location>
</feature>
<gene>
    <name evidence="2" type="ORF">E2562_037110</name>
</gene>